<proteinExistence type="inferred from homology"/>
<evidence type="ECO:0000256" key="7">
    <source>
        <dbReference type="ARBA" id="ARBA00025178"/>
    </source>
</evidence>
<evidence type="ECO:0000256" key="4">
    <source>
        <dbReference type="ARBA" id="ARBA00022853"/>
    </source>
</evidence>
<dbReference type="CDD" id="cd00167">
    <property type="entry name" value="SANT"/>
    <property type="match status" value="1"/>
</dbReference>
<feature type="domain" description="Myb-like" evidence="10">
    <location>
        <begin position="430"/>
        <end position="479"/>
    </location>
</feature>
<dbReference type="InterPro" id="IPR014012">
    <property type="entry name" value="HSA_dom"/>
</dbReference>
<dbReference type="AlphaFoldDB" id="A0AAD5XK88"/>
<feature type="compositionally biased region" description="Low complexity" evidence="9">
    <location>
        <begin position="1016"/>
        <end position="1031"/>
    </location>
</feature>
<feature type="region of interest" description="Disordered" evidence="9">
    <location>
        <begin position="389"/>
        <end position="417"/>
    </location>
</feature>
<dbReference type="GO" id="GO:0035267">
    <property type="term" value="C:NuA4 histone acetyltransferase complex"/>
    <property type="evidence" value="ECO:0007669"/>
    <property type="project" value="UniProtKB-ARBA"/>
</dbReference>
<keyword evidence="3" id="KW-0227">DNA damage</keyword>
<name>A0AAD5XK88_9FUNG</name>
<feature type="compositionally biased region" description="Polar residues" evidence="9">
    <location>
        <begin position="891"/>
        <end position="908"/>
    </location>
</feature>
<feature type="compositionally biased region" description="Acidic residues" evidence="9">
    <location>
        <begin position="973"/>
        <end position="1002"/>
    </location>
</feature>
<protein>
    <recommendedName>
        <fullName evidence="8">Vacuolar import and degradation protein 21</fullName>
    </recommendedName>
</protein>
<dbReference type="Gene3D" id="1.10.10.60">
    <property type="entry name" value="Homeodomain-like"/>
    <property type="match status" value="1"/>
</dbReference>
<comment type="function">
    <text evidence="7">Component of the NuA4 histone acetyltransferase complex which is involved in transcriptional activation of selected genes principally by acetylation of nucleosomal histone H4 and H2A. The NuA4 complex is also involved in DNA repair.</text>
</comment>
<feature type="compositionally biased region" description="Basic and acidic residues" evidence="9">
    <location>
        <begin position="953"/>
        <end position="964"/>
    </location>
</feature>
<dbReference type="GO" id="GO:0003682">
    <property type="term" value="F:chromatin binding"/>
    <property type="evidence" value="ECO:0007669"/>
    <property type="project" value="TreeGrafter"/>
</dbReference>
<comment type="similarity">
    <text evidence="2">Belongs to the EAF1 family.</text>
</comment>
<feature type="region of interest" description="Disordered" evidence="9">
    <location>
        <begin position="891"/>
        <end position="1037"/>
    </location>
</feature>
<evidence type="ECO:0000256" key="3">
    <source>
        <dbReference type="ARBA" id="ARBA00022763"/>
    </source>
</evidence>
<evidence type="ECO:0000256" key="9">
    <source>
        <dbReference type="SAM" id="MobiDB-lite"/>
    </source>
</evidence>
<evidence type="ECO:0000256" key="5">
    <source>
        <dbReference type="ARBA" id="ARBA00023204"/>
    </source>
</evidence>
<dbReference type="SUPFAM" id="SSF46689">
    <property type="entry name" value="Homeodomain-like"/>
    <property type="match status" value="1"/>
</dbReference>
<evidence type="ECO:0000256" key="2">
    <source>
        <dbReference type="ARBA" id="ARBA00008913"/>
    </source>
</evidence>
<keyword evidence="4" id="KW-0156">Chromatin regulator</keyword>
<dbReference type="GO" id="GO:0005634">
    <property type="term" value="C:nucleus"/>
    <property type="evidence" value="ECO:0007669"/>
    <property type="project" value="UniProtKB-SubCell"/>
</dbReference>
<reference evidence="12" key="1">
    <citation type="submission" date="2020-05" db="EMBL/GenBank/DDBJ databases">
        <title>Phylogenomic resolution of chytrid fungi.</title>
        <authorList>
            <person name="Stajich J.E."/>
            <person name="Amses K."/>
            <person name="Simmons R."/>
            <person name="Seto K."/>
            <person name="Myers J."/>
            <person name="Bonds A."/>
            <person name="Quandt C.A."/>
            <person name="Barry K."/>
            <person name="Liu P."/>
            <person name="Grigoriev I."/>
            <person name="Longcore J.E."/>
            <person name="James T.Y."/>
        </authorList>
    </citation>
    <scope>NUCLEOTIDE SEQUENCE</scope>
    <source>
        <strain evidence="12">JEL0513</strain>
    </source>
</reference>
<accession>A0AAD5XK88</accession>
<evidence type="ECO:0000259" key="10">
    <source>
        <dbReference type="PROSITE" id="PS50090"/>
    </source>
</evidence>
<dbReference type="Pfam" id="PF07529">
    <property type="entry name" value="HSA"/>
    <property type="match status" value="1"/>
</dbReference>
<evidence type="ECO:0000256" key="8">
    <source>
        <dbReference type="ARBA" id="ARBA00029670"/>
    </source>
</evidence>
<evidence type="ECO:0000256" key="6">
    <source>
        <dbReference type="ARBA" id="ARBA00023242"/>
    </source>
</evidence>
<sequence length="1037" mass="113831">MNANAPTTTFRPSQIKSDVPQSLKRRSSSPLCQQSTLKHRIVDVKPAVPGRKSMPQKLSLSKQIYHAAHPDFKGYHSYAFQLRSQSAPLCKLLNSAHKVVSTRDWQLAREESKQLKVLTRIDELKAQNMWSLRQMKATLEPKREAAHWDYLLEEMKWMSEDFREERRWKIGMSYTIAQWVMDWHTATDKSSLCINRSNQKLQRHRSSISIPADIDNSQDIMPITLTNLPPVELENSNILEVNHSQSADLLPTSSVENANPQQITIPEIEIDFEKSIYFFKEQQQQLAAAAYAPASSALSKAPVYGPPPFPTDTFPTPLSLSDNEFEGIVPFSNLFQDRLIAKDVSRWDEYGRLKSEWGEFDCSSNTDDADAAINALIFRESPLFGKVEESLSESIPTPQTQTSPINANSSNSSDQNLPPAVLISHKPVVWIPDEDTMLIKLVTDTGYNWRYIAEALTTLRLTGEKRTEWDCYSRYKAITETKAGADNGTGERLRQIRAGSAMDMGKRFGKRLAIFEFILIQSRVRQEKQMRKPDQQLQKKVSLTSHDTHKQAQDNAGVNLSADPLLPGDISTMKEKREYDNKIQQNVRMMSNRMMPGMPMPGIPLMRPNTIPQFMQYPATGQIPHPMQFRPMMPQRQASALQIQNTPGTPSATAVNVGNAPSGMQRIPSVNTQMGNMLTPEQLQQQMNANARRMMLQPGALQTGTASPIPEVMNAPQQQFQINQMQMLAARQMMQQQIAAVAAANGGVVTGSQSPGMVARPINDAQQQAAAMMALQNAASGRGQMPLDPRQLVMIQQHQQQMMAAISANAAAAAVASATNNINGSGSINGTSNGGTGGGVNAGPTVGSAASGLSMSPSVSNGNLIVNNTVGNNASTSAQSTIVAGVNTVAPTSKASNSSPVAPTTTKASNRKLKDESHSTNTVSTPATKAGRGSRSVKASPVVKNAITPSRGSKKEEKPTAAEKRARKKKIEDSEEEEEEEEEEEVGEEEEEANGEEDEEEEVKPASRRVSRRESAAAAAAVITTPAAPARRGQKRK</sequence>
<feature type="region of interest" description="Disordered" evidence="9">
    <location>
        <begin position="1"/>
        <end position="30"/>
    </location>
</feature>
<comment type="subcellular location">
    <subcellularLocation>
        <location evidence="1">Nucleus</location>
    </subcellularLocation>
</comment>
<evidence type="ECO:0000256" key="1">
    <source>
        <dbReference type="ARBA" id="ARBA00004123"/>
    </source>
</evidence>
<dbReference type="Pfam" id="PF13921">
    <property type="entry name" value="Myb_DNA-bind_6"/>
    <property type="match status" value="1"/>
</dbReference>
<comment type="caution">
    <text evidence="12">The sequence shown here is derived from an EMBL/GenBank/DDBJ whole genome shotgun (WGS) entry which is preliminary data.</text>
</comment>
<feature type="domain" description="HSA" evidence="11">
    <location>
        <begin position="135"/>
        <end position="208"/>
    </location>
</feature>
<dbReference type="PROSITE" id="PS51204">
    <property type="entry name" value="HSA"/>
    <property type="match status" value="1"/>
</dbReference>
<dbReference type="EMBL" id="JADGJH010000319">
    <property type="protein sequence ID" value="KAJ3131087.1"/>
    <property type="molecule type" value="Genomic_DNA"/>
</dbReference>
<gene>
    <name evidence="12" type="primary">EAF1</name>
    <name evidence="12" type="ORF">HK100_006831</name>
</gene>
<dbReference type="InterPro" id="IPR001005">
    <property type="entry name" value="SANT/Myb"/>
</dbReference>
<feature type="compositionally biased region" description="Polar residues" evidence="9">
    <location>
        <begin position="1"/>
        <end position="20"/>
    </location>
</feature>
<dbReference type="SMART" id="SM00717">
    <property type="entry name" value="SANT"/>
    <property type="match status" value="1"/>
</dbReference>
<keyword evidence="13" id="KW-1185">Reference proteome</keyword>
<dbReference type="PANTHER" id="PTHR46459">
    <property type="entry name" value="E1A-BINDING PROTEIN P400-RELATED"/>
    <property type="match status" value="1"/>
</dbReference>
<dbReference type="InterPro" id="IPR009057">
    <property type="entry name" value="Homeodomain-like_sf"/>
</dbReference>
<dbReference type="GO" id="GO:0006325">
    <property type="term" value="P:chromatin organization"/>
    <property type="evidence" value="ECO:0007669"/>
    <property type="project" value="UniProtKB-KW"/>
</dbReference>
<dbReference type="Proteomes" id="UP001211907">
    <property type="component" value="Unassembled WGS sequence"/>
</dbReference>
<evidence type="ECO:0000313" key="13">
    <source>
        <dbReference type="Proteomes" id="UP001211907"/>
    </source>
</evidence>
<evidence type="ECO:0000313" key="12">
    <source>
        <dbReference type="EMBL" id="KAJ3131087.1"/>
    </source>
</evidence>
<dbReference type="PROSITE" id="PS50090">
    <property type="entry name" value="MYB_LIKE"/>
    <property type="match status" value="1"/>
</dbReference>
<organism evidence="12 13">
    <name type="scientific">Physocladia obscura</name>
    <dbReference type="NCBI Taxonomy" id="109957"/>
    <lineage>
        <taxon>Eukaryota</taxon>
        <taxon>Fungi</taxon>
        <taxon>Fungi incertae sedis</taxon>
        <taxon>Chytridiomycota</taxon>
        <taxon>Chytridiomycota incertae sedis</taxon>
        <taxon>Chytridiomycetes</taxon>
        <taxon>Chytridiales</taxon>
        <taxon>Chytriomycetaceae</taxon>
        <taxon>Physocladia</taxon>
    </lineage>
</organism>
<dbReference type="SMART" id="SM00573">
    <property type="entry name" value="HSA"/>
    <property type="match status" value="1"/>
</dbReference>
<evidence type="ECO:0000259" key="11">
    <source>
        <dbReference type="PROSITE" id="PS51204"/>
    </source>
</evidence>
<dbReference type="PANTHER" id="PTHR46459:SF1">
    <property type="entry name" value="E1A-BINDING PROTEIN P400"/>
    <property type="match status" value="1"/>
</dbReference>
<feature type="compositionally biased region" description="Polar residues" evidence="9">
    <location>
        <begin position="392"/>
        <end position="416"/>
    </location>
</feature>
<dbReference type="GO" id="GO:0006281">
    <property type="term" value="P:DNA repair"/>
    <property type="evidence" value="ECO:0007669"/>
    <property type="project" value="UniProtKB-KW"/>
</dbReference>
<keyword evidence="5" id="KW-0234">DNA repair</keyword>
<keyword evidence="6" id="KW-0539">Nucleus</keyword>